<dbReference type="GO" id="GO:0016705">
    <property type="term" value="F:oxidoreductase activity, acting on paired donors, with incorporation or reduction of molecular oxygen"/>
    <property type="evidence" value="ECO:0007669"/>
    <property type="project" value="InterPro"/>
</dbReference>
<feature type="domain" description="Fe2OG dioxygenase" evidence="6">
    <location>
        <begin position="118"/>
        <end position="222"/>
    </location>
</feature>
<dbReference type="GO" id="GO:0005506">
    <property type="term" value="F:iron ion binding"/>
    <property type="evidence" value="ECO:0007669"/>
    <property type="project" value="InterPro"/>
</dbReference>
<dbReference type="Gene3D" id="2.60.120.620">
    <property type="entry name" value="q2cbj1_9rhob like domain"/>
    <property type="match status" value="1"/>
</dbReference>
<evidence type="ECO:0000259" key="6">
    <source>
        <dbReference type="PROSITE" id="PS51471"/>
    </source>
</evidence>
<sequence>MKTLAGMKAATPTEVEVAACNQTRQQMGIQGNTKMALSAETSLCSQPIGLPTCVDPMLPDVYYLHGLFPTEFLDELRQLMDTLVPSTCSNNMYASRCFFRCPQMANRLLSFLPPQLGYSHVCSDLRFIKYPMGGYIAPHVDGVRQDEETNTPTTTSFLLYLSSIPDGEGGETEFLTNIQDGEVLYSVVPQEGSIALFPHLTPHHGNCVGSYPKILLRGDLYYPLPPVCAYIPDLIPPPTPLLCNQPGRFLGIRNLPGSHHLSHPTSFDGVHTVWHHRNMSSPTSAP</sequence>
<organism evidence="7">
    <name type="scientific">Eutreptiella gymnastica</name>
    <dbReference type="NCBI Taxonomy" id="73025"/>
    <lineage>
        <taxon>Eukaryota</taxon>
        <taxon>Discoba</taxon>
        <taxon>Euglenozoa</taxon>
        <taxon>Euglenida</taxon>
        <taxon>Spirocuta</taxon>
        <taxon>Euglenophyceae</taxon>
        <taxon>Eutreptiales</taxon>
        <taxon>Eutreptiaceae</taxon>
        <taxon>Eutreptiella</taxon>
    </lineage>
</organism>
<dbReference type="InterPro" id="IPR006620">
    <property type="entry name" value="Pro_4_hyd_alph"/>
</dbReference>
<dbReference type="SUPFAM" id="SSF51197">
    <property type="entry name" value="Clavaminate synthase-like"/>
    <property type="match status" value="1"/>
</dbReference>
<name>A0A7S1N6A5_9EUGL</name>
<dbReference type="PROSITE" id="PS51471">
    <property type="entry name" value="FE2OG_OXY"/>
    <property type="match status" value="1"/>
</dbReference>
<keyword evidence="5" id="KW-0408">Iron</keyword>
<protein>
    <recommendedName>
        <fullName evidence="6">Fe2OG dioxygenase domain-containing protein</fullName>
    </recommendedName>
</protein>
<evidence type="ECO:0000256" key="3">
    <source>
        <dbReference type="ARBA" id="ARBA00022964"/>
    </source>
</evidence>
<evidence type="ECO:0000256" key="1">
    <source>
        <dbReference type="ARBA" id="ARBA00001961"/>
    </source>
</evidence>
<evidence type="ECO:0000256" key="5">
    <source>
        <dbReference type="ARBA" id="ARBA00023004"/>
    </source>
</evidence>
<dbReference type="GO" id="GO:0031418">
    <property type="term" value="F:L-ascorbic acid binding"/>
    <property type="evidence" value="ECO:0007669"/>
    <property type="project" value="InterPro"/>
</dbReference>
<keyword evidence="2" id="KW-0479">Metal-binding</keyword>
<dbReference type="GO" id="GO:0051213">
    <property type="term" value="F:dioxygenase activity"/>
    <property type="evidence" value="ECO:0007669"/>
    <property type="project" value="UniProtKB-KW"/>
</dbReference>
<evidence type="ECO:0000313" key="7">
    <source>
        <dbReference type="EMBL" id="CAD9000136.1"/>
    </source>
</evidence>
<evidence type="ECO:0000256" key="4">
    <source>
        <dbReference type="ARBA" id="ARBA00023002"/>
    </source>
</evidence>
<reference evidence="7" key="1">
    <citation type="submission" date="2021-01" db="EMBL/GenBank/DDBJ databases">
        <authorList>
            <person name="Corre E."/>
            <person name="Pelletier E."/>
            <person name="Niang G."/>
            <person name="Scheremetjew M."/>
            <person name="Finn R."/>
            <person name="Kale V."/>
            <person name="Holt S."/>
            <person name="Cochrane G."/>
            <person name="Meng A."/>
            <person name="Brown T."/>
            <person name="Cohen L."/>
        </authorList>
    </citation>
    <scope>NUCLEOTIDE SEQUENCE</scope>
    <source>
        <strain evidence="7">NIES-381</strain>
    </source>
</reference>
<keyword evidence="3" id="KW-0223">Dioxygenase</keyword>
<dbReference type="AlphaFoldDB" id="A0A7S1N6A5"/>
<gene>
    <name evidence="7" type="ORF">EGYM00392_LOCUS11209</name>
</gene>
<dbReference type="InterPro" id="IPR005123">
    <property type="entry name" value="Oxoglu/Fe-dep_dioxygenase_dom"/>
</dbReference>
<evidence type="ECO:0000256" key="2">
    <source>
        <dbReference type="ARBA" id="ARBA00022723"/>
    </source>
</evidence>
<proteinExistence type="predicted"/>
<dbReference type="Pfam" id="PF13640">
    <property type="entry name" value="2OG-FeII_Oxy_3"/>
    <property type="match status" value="1"/>
</dbReference>
<accession>A0A7S1N6A5</accession>
<dbReference type="InterPro" id="IPR044862">
    <property type="entry name" value="Pro_4_hyd_alph_FE2OG_OXY"/>
</dbReference>
<dbReference type="EMBL" id="HBGA01031097">
    <property type="protein sequence ID" value="CAD9000136.1"/>
    <property type="molecule type" value="Transcribed_RNA"/>
</dbReference>
<keyword evidence="4" id="KW-0560">Oxidoreductase</keyword>
<comment type="cofactor">
    <cofactor evidence="1">
        <name>L-ascorbate</name>
        <dbReference type="ChEBI" id="CHEBI:38290"/>
    </cofactor>
</comment>
<dbReference type="SMART" id="SM00702">
    <property type="entry name" value="P4Hc"/>
    <property type="match status" value="1"/>
</dbReference>